<protein>
    <submittedName>
        <fullName evidence="2">Uncharacterized protein</fullName>
    </submittedName>
</protein>
<name>A0A8J8P6C9_HALGN</name>
<feature type="compositionally biased region" description="Basic and acidic residues" evidence="1">
    <location>
        <begin position="69"/>
        <end position="92"/>
    </location>
</feature>
<comment type="caution">
    <text evidence="2">The sequence shown here is derived from an EMBL/GenBank/DDBJ whole genome shotgun (WGS) entry which is preliminary data.</text>
</comment>
<gene>
    <name evidence="2" type="ORF">FGO68_gene7603</name>
</gene>
<evidence type="ECO:0000313" key="3">
    <source>
        <dbReference type="Proteomes" id="UP000785679"/>
    </source>
</evidence>
<accession>A0A8J8P6C9</accession>
<organism evidence="2 3">
    <name type="scientific">Halteria grandinella</name>
    <dbReference type="NCBI Taxonomy" id="5974"/>
    <lineage>
        <taxon>Eukaryota</taxon>
        <taxon>Sar</taxon>
        <taxon>Alveolata</taxon>
        <taxon>Ciliophora</taxon>
        <taxon>Intramacronucleata</taxon>
        <taxon>Spirotrichea</taxon>
        <taxon>Stichotrichia</taxon>
        <taxon>Sporadotrichida</taxon>
        <taxon>Halteriidae</taxon>
        <taxon>Halteria</taxon>
    </lineage>
</organism>
<evidence type="ECO:0000256" key="1">
    <source>
        <dbReference type="SAM" id="MobiDB-lite"/>
    </source>
</evidence>
<feature type="compositionally biased region" description="Polar residues" evidence="1">
    <location>
        <begin position="94"/>
        <end position="106"/>
    </location>
</feature>
<feature type="region of interest" description="Disordered" evidence="1">
    <location>
        <begin position="60"/>
        <end position="106"/>
    </location>
</feature>
<sequence>MFTLRFPTAQATLGLNQSPKWWLQVGLGLRVLLCTCNSHMCFRNLRYIHTPLNTQPWTSMRARVPRVPNENDRSAEREDRSNLERRAQKGERTLPQTQISHSKAQSQNLNAKHQSLNILGHCPCYIGYRRKEVSCKEVKSAQVNFHTNRHQARILNSLIINLNINSYYISLTVSQMYHPHLFPSPLQQPLPHQPPLASPSNSG</sequence>
<reference evidence="2" key="1">
    <citation type="submission" date="2019-06" db="EMBL/GenBank/DDBJ databases">
        <authorList>
            <person name="Zheng W."/>
        </authorList>
    </citation>
    <scope>NUCLEOTIDE SEQUENCE</scope>
    <source>
        <strain evidence="2">QDHG01</strain>
    </source>
</reference>
<evidence type="ECO:0000313" key="2">
    <source>
        <dbReference type="EMBL" id="TNV87778.1"/>
    </source>
</evidence>
<dbReference type="EMBL" id="RRYP01000227">
    <property type="protein sequence ID" value="TNV87778.1"/>
    <property type="molecule type" value="Genomic_DNA"/>
</dbReference>
<dbReference type="Proteomes" id="UP000785679">
    <property type="component" value="Unassembled WGS sequence"/>
</dbReference>
<keyword evidence="3" id="KW-1185">Reference proteome</keyword>
<dbReference type="AlphaFoldDB" id="A0A8J8P6C9"/>
<proteinExistence type="predicted"/>